<dbReference type="EMBL" id="JAKHSK010000001">
    <property type="protein sequence ID" value="MCL6216753.1"/>
    <property type="molecule type" value="Genomic_DNA"/>
</dbReference>
<dbReference type="RefSeq" id="WP_249599747.1">
    <property type="nucleotide sequence ID" value="NZ_JAKHSK010000001.1"/>
</dbReference>
<protein>
    <submittedName>
        <fullName evidence="5">Acyltransferase</fullName>
    </submittedName>
</protein>
<dbReference type="Pfam" id="PF00132">
    <property type="entry name" value="Hexapep"/>
    <property type="match status" value="1"/>
</dbReference>
<evidence type="ECO:0000313" key="6">
    <source>
        <dbReference type="Proteomes" id="UP001139521"/>
    </source>
</evidence>
<accession>A0A9X2CN98</accession>
<dbReference type="AlphaFoldDB" id="A0A9X2CN98"/>
<dbReference type="PANTHER" id="PTHR23416:SF23">
    <property type="entry name" value="ACETYLTRANSFERASE C18B11.09C-RELATED"/>
    <property type="match status" value="1"/>
</dbReference>
<dbReference type="InterPro" id="IPR051159">
    <property type="entry name" value="Hexapeptide_acetyltransf"/>
</dbReference>
<evidence type="ECO:0000256" key="3">
    <source>
        <dbReference type="ARBA" id="ARBA00022737"/>
    </source>
</evidence>
<name>A0A9X2CN98_9FLAO</name>
<keyword evidence="2" id="KW-0808">Transferase</keyword>
<dbReference type="Gene3D" id="2.160.10.10">
    <property type="entry name" value="Hexapeptide repeat proteins"/>
    <property type="match status" value="1"/>
</dbReference>
<dbReference type="PROSITE" id="PS00101">
    <property type="entry name" value="HEXAPEP_TRANSFERASES"/>
    <property type="match status" value="1"/>
</dbReference>
<dbReference type="GO" id="GO:0008374">
    <property type="term" value="F:O-acyltransferase activity"/>
    <property type="evidence" value="ECO:0007669"/>
    <property type="project" value="TreeGrafter"/>
</dbReference>
<evidence type="ECO:0000313" key="5">
    <source>
        <dbReference type="EMBL" id="MCL6216753.1"/>
    </source>
</evidence>
<reference evidence="5" key="1">
    <citation type="submission" date="2022-01" db="EMBL/GenBank/DDBJ databases">
        <title>Genome sequencing of Zunongwangia sp. M21534 genome.</title>
        <authorList>
            <person name="Chen Y."/>
            <person name="Dong C."/>
            <person name="Shao Z."/>
        </authorList>
    </citation>
    <scope>NUCLEOTIDE SEQUENCE</scope>
    <source>
        <strain evidence="5">MCCC M21534</strain>
    </source>
</reference>
<dbReference type="CDD" id="cd04647">
    <property type="entry name" value="LbH_MAT_like"/>
    <property type="match status" value="1"/>
</dbReference>
<organism evidence="5 6">
    <name type="scientific">Zunongwangia pacifica</name>
    <dbReference type="NCBI Taxonomy" id="2911062"/>
    <lineage>
        <taxon>Bacteria</taxon>
        <taxon>Pseudomonadati</taxon>
        <taxon>Bacteroidota</taxon>
        <taxon>Flavobacteriia</taxon>
        <taxon>Flavobacteriales</taxon>
        <taxon>Flavobacteriaceae</taxon>
        <taxon>Zunongwangia</taxon>
    </lineage>
</organism>
<dbReference type="PANTHER" id="PTHR23416">
    <property type="entry name" value="SIALIC ACID SYNTHASE-RELATED"/>
    <property type="match status" value="1"/>
</dbReference>
<dbReference type="SUPFAM" id="SSF51161">
    <property type="entry name" value="Trimeric LpxA-like enzymes"/>
    <property type="match status" value="1"/>
</dbReference>
<keyword evidence="3" id="KW-0677">Repeat</keyword>
<dbReference type="InterPro" id="IPR018357">
    <property type="entry name" value="Hexapep_transf_CS"/>
</dbReference>
<dbReference type="InterPro" id="IPR001451">
    <property type="entry name" value="Hexapep"/>
</dbReference>
<sequence length="184" mass="20410">MIKKIVKKIRHLKWIFFSLEKQACSVGVQMGKNNFIASKFWSTEPYLITIGSNCQITNGVKFFTHGGAGAVRKFYPEFDCFGKIKLGDYVYIGNNSLIMPGVSIGDNVLIAAGSVVVKSIPDNCVVGGNPASFICTIDSYINKNKKFNLNTKKNSASEKKKILLSLSTEKFIKKRDIKINSIDL</sequence>
<dbReference type="InterPro" id="IPR011004">
    <property type="entry name" value="Trimer_LpxA-like_sf"/>
</dbReference>
<evidence type="ECO:0000256" key="4">
    <source>
        <dbReference type="ARBA" id="ARBA00023315"/>
    </source>
</evidence>
<comment type="caution">
    <text evidence="5">The sequence shown here is derived from an EMBL/GenBank/DDBJ whole genome shotgun (WGS) entry which is preliminary data.</text>
</comment>
<gene>
    <name evidence="5" type="ORF">L1967_00460</name>
</gene>
<proteinExistence type="inferred from homology"/>
<keyword evidence="6" id="KW-1185">Reference proteome</keyword>
<evidence type="ECO:0000256" key="1">
    <source>
        <dbReference type="ARBA" id="ARBA00007274"/>
    </source>
</evidence>
<evidence type="ECO:0000256" key="2">
    <source>
        <dbReference type="ARBA" id="ARBA00022679"/>
    </source>
</evidence>
<comment type="similarity">
    <text evidence="1">Belongs to the transferase hexapeptide repeat family.</text>
</comment>
<keyword evidence="4 5" id="KW-0012">Acyltransferase</keyword>
<dbReference type="GO" id="GO:0005829">
    <property type="term" value="C:cytosol"/>
    <property type="evidence" value="ECO:0007669"/>
    <property type="project" value="TreeGrafter"/>
</dbReference>
<dbReference type="Proteomes" id="UP001139521">
    <property type="component" value="Unassembled WGS sequence"/>
</dbReference>